<keyword evidence="1" id="KW-0378">Hydrolase</keyword>
<gene>
    <name evidence="5" type="ORF">THAOC_32719</name>
</gene>
<sequence length="1071" mass="119748">MEDAVVSTSSSLPQAADSNSAPGVGAAMVHAVSSDTVGPMTDTAAPEADEEVQKAALVAGASVASASGDRLSGRQVSLSPNFDIQKEEDDDVLMSMNEAPQTKPTSGNPEPEEAQARRSGRKRNSTTMVINGHVVKKTNNYVVNAERMVYGAFDEDKPKPKKVKPVVKADNKPKVPRQRPQYQVDRQLHNDIIKKRIYGKDNINRMNFMTLHSDALEPFVESKVIAHLRANKRNVKANAAAEEKTIVNVQPECVTSTLRDYQMVGLDWMVRMHLKGMPFILGDEMGLGKTLQTISLIAYLKEHIPNFTGPSLVICPLSVLYSWCNEVKKHAPSLKYFRFHASDPVQREEQKNEMMRGILAYDIVITTYEMAKAPNVASLIRSTYFNLLVLDEGHVIKVELYSILNFLYPQYFTASTQFESCFDITKNTIDPIMLLKANKLLKLFMIRRLKGEVERLMPKKIETKIFWYKGFLMDQVESLVKMTDEEGQSTAGKGTMLRNLIMQLRKVALHPYLFPFAERDDVDSTSVEELVATSGKLAVLDKILMSMFKKGNRTCIFSQFTSMLNILEDYCVLRGWRYCRFDGGTPRAQRNHIINQFNAPNSDCFIFLMSTRSGGLGINLQTADTCILYDSDWNPQPDLQAMARVHRIGQKKTVHVYRLIGAGTVEERIVERAEKKLYLDQMVNSGNSNGHEMDDDMILSNQELLESLTFGSNAVFNATNELPTDEEIDKITDRARSEEDTEGLLKGGAAKKASDFDKDKELTDTRQFQGVDFRKLREEKEKMNNGSTKKNKFLDKIKTDWKELSTGVSLDDMGKGRRAKKSRLLQVESNNSGWGSKCVPVLKTNDYELNQGEPSSWGRETKAIKIVETKKAKAVFNHQDFCQICGEGGGELIMCPRCPVSVHSSCCGLHPDHFQSCSHHRCTKCEKSVTGAGGLIYRCEACPNAYCPDCLPDECVRHLGQTIPRFEELGFEGNPLYLYVHCSKQCEAIAKSELGFNPDSAKPQIPSRLDVSYAFGKDALGVKALNNMFKEKKQVASAPPKGTPSPRKGTRVSPRRAIASQPVGDVIDLTT</sequence>
<proteinExistence type="predicted"/>
<evidence type="ECO:0000313" key="5">
    <source>
        <dbReference type="EMBL" id="EJK48479.1"/>
    </source>
</evidence>
<evidence type="ECO:0000256" key="1">
    <source>
        <dbReference type="ARBA" id="ARBA00022801"/>
    </source>
</evidence>
<feature type="compositionally biased region" description="Polar residues" evidence="2">
    <location>
        <begin position="1"/>
        <end position="21"/>
    </location>
</feature>
<dbReference type="CDD" id="cd17919">
    <property type="entry name" value="DEXHc_Snf"/>
    <property type="match status" value="1"/>
</dbReference>
<keyword evidence="6" id="KW-1185">Reference proteome</keyword>
<accession>K0R8L3</accession>
<evidence type="ECO:0000259" key="4">
    <source>
        <dbReference type="PROSITE" id="PS51194"/>
    </source>
</evidence>
<dbReference type="SMART" id="SM00490">
    <property type="entry name" value="HELICc"/>
    <property type="match status" value="1"/>
</dbReference>
<feature type="region of interest" description="Disordered" evidence="2">
    <location>
        <begin position="1033"/>
        <end position="1071"/>
    </location>
</feature>
<dbReference type="InterPro" id="IPR011011">
    <property type="entry name" value="Znf_FYVE_PHD"/>
</dbReference>
<feature type="compositionally biased region" description="Polar residues" evidence="2">
    <location>
        <begin position="98"/>
        <end position="108"/>
    </location>
</feature>
<dbReference type="Gene3D" id="3.40.50.10810">
    <property type="entry name" value="Tandem AAA-ATPase domain"/>
    <property type="match status" value="1"/>
</dbReference>
<dbReference type="SUPFAM" id="SSF52540">
    <property type="entry name" value="P-loop containing nucleoside triphosphate hydrolases"/>
    <property type="match status" value="2"/>
</dbReference>
<dbReference type="InterPro" id="IPR038718">
    <property type="entry name" value="SNF2-like_sf"/>
</dbReference>
<dbReference type="SUPFAM" id="SSF57903">
    <property type="entry name" value="FYVE/PHD zinc finger"/>
    <property type="match status" value="1"/>
</dbReference>
<dbReference type="PANTHER" id="PTHR10799">
    <property type="entry name" value="SNF2/RAD54 HELICASE FAMILY"/>
    <property type="match status" value="1"/>
</dbReference>
<dbReference type="Proteomes" id="UP000266841">
    <property type="component" value="Unassembled WGS sequence"/>
</dbReference>
<dbReference type="CDD" id="cd18793">
    <property type="entry name" value="SF2_C_SNF"/>
    <property type="match status" value="1"/>
</dbReference>
<evidence type="ECO:0000259" key="3">
    <source>
        <dbReference type="PROSITE" id="PS51192"/>
    </source>
</evidence>
<dbReference type="GO" id="GO:0016787">
    <property type="term" value="F:hydrolase activity"/>
    <property type="evidence" value="ECO:0007669"/>
    <property type="project" value="UniProtKB-KW"/>
</dbReference>
<feature type="region of interest" description="Disordered" evidence="2">
    <location>
        <begin position="156"/>
        <end position="180"/>
    </location>
</feature>
<dbReference type="OrthoDB" id="40739at2759"/>
<dbReference type="Gene3D" id="3.40.50.300">
    <property type="entry name" value="P-loop containing nucleotide triphosphate hydrolases"/>
    <property type="match status" value="1"/>
</dbReference>
<dbReference type="PROSITE" id="PS51192">
    <property type="entry name" value="HELICASE_ATP_BIND_1"/>
    <property type="match status" value="1"/>
</dbReference>
<comment type="caution">
    <text evidence="5">The sequence shown here is derived from an EMBL/GenBank/DDBJ whole genome shotgun (WGS) entry which is preliminary data.</text>
</comment>
<evidence type="ECO:0000313" key="6">
    <source>
        <dbReference type="Proteomes" id="UP000266841"/>
    </source>
</evidence>
<dbReference type="SMART" id="SM00487">
    <property type="entry name" value="DEXDc"/>
    <property type="match status" value="1"/>
</dbReference>
<dbReference type="GO" id="GO:0005524">
    <property type="term" value="F:ATP binding"/>
    <property type="evidence" value="ECO:0007669"/>
    <property type="project" value="InterPro"/>
</dbReference>
<dbReference type="EMBL" id="AGNL01045790">
    <property type="protein sequence ID" value="EJK48479.1"/>
    <property type="molecule type" value="Genomic_DNA"/>
</dbReference>
<dbReference type="InterPro" id="IPR001650">
    <property type="entry name" value="Helicase_C-like"/>
</dbReference>
<name>K0R8L3_THAOC</name>
<dbReference type="Pfam" id="PF00271">
    <property type="entry name" value="Helicase_C"/>
    <property type="match status" value="1"/>
</dbReference>
<dbReference type="CDD" id="cd15489">
    <property type="entry name" value="PHD_SF"/>
    <property type="match status" value="1"/>
</dbReference>
<feature type="region of interest" description="Disordered" evidence="2">
    <location>
        <begin position="98"/>
        <end position="126"/>
    </location>
</feature>
<feature type="region of interest" description="Disordered" evidence="2">
    <location>
        <begin position="1"/>
        <end position="27"/>
    </location>
</feature>
<dbReference type="eggNOG" id="KOG0385">
    <property type="taxonomic scope" value="Eukaryota"/>
</dbReference>
<feature type="region of interest" description="Disordered" evidence="2">
    <location>
        <begin position="61"/>
        <end position="83"/>
    </location>
</feature>
<feature type="domain" description="Helicase C-terminal" evidence="4">
    <location>
        <begin position="539"/>
        <end position="698"/>
    </location>
</feature>
<dbReference type="InterPro" id="IPR014001">
    <property type="entry name" value="Helicase_ATP-bd"/>
</dbReference>
<reference evidence="5 6" key="1">
    <citation type="journal article" date="2012" name="Genome Biol.">
        <title>Genome and low-iron response of an oceanic diatom adapted to chronic iron limitation.</title>
        <authorList>
            <person name="Lommer M."/>
            <person name="Specht M."/>
            <person name="Roy A.S."/>
            <person name="Kraemer L."/>
            <person name="Andreson R."/>
            <person name="Gutowska M.A."/>
            <person name="Wolf J."/>
            <person name="Bergner S.V."/>
            <person name="Schilhabel M.B."/>
            <person name="Klostermeier U.C."/>
            <person name="Beiko R.G."/>
            <person name="Rosenstiel P."/>
            <person name="Hippler M."/>
            <person name="Laroche J."/>
        </authorList>
    </citation>
    <scope>NUCLEOTIDE SEQUENCE [LARGE SCALE GENOMIC DNA]</scope>
    <source>
        <strain evidence="5 6">CCMP1005</strain>
    </source>
</reference>
<feature type="region of interest" description="Disordered" evidence="2">
    <location>
        <begin position="734"/>
        <end position="758"/>
    </location>
</feature>
<dbReference type="AlphaFoldDB" id="K0R8L3"/>
<protein>
    <submittedName>
        <fullName evidence="5">Uncharacterized protein</fullName>
    </submittedName>
</protein>
<organism evidence="5 6">
    <name type="scientific">Thalassiosira oceanica</name>
    <name type="common">Marine diatom</name>
    <dbReference type="NCBI Taxonomy" id="159749"/>
    <lineage>
        <taxon>Eukaryota</taxon>
        <taxon>Sar</taxon>
        <taxon>Stramenopiles</taxon>
        <taxon>Ochrophyta</taxon>
        <taxon>Bacillariophyta</taxon>
        <taxon>Coscinodiscophyceae</taxon>
        <taxon>Thalassiosirophycidae</taxon>
        <taxon>Thalassiosirales</taxon>
        <taxon>Thalassiosiraceae</taxon>
        <taxon>Thalassiosira</taxon>
    </lineage>
</organism>
<dbReference type="InterPro" id="IPR049730">
    <property type="entry name" value="SNF2/RAD54-like_C"/>
</dbReference>
<feature type="domain" description="Helicase ATP-binding" evidence="3">
    <location>
        <begin position="270"/>
        <end position="434"/>
    </location>
</feature>
<dbReference type="OMA" id="RCLIFSN"/>
<evidence type="ECO:0000256" key="2">
    <source>
        <dbReference type="SAM" id="MobiDB-lite"/>
    </source>
</evidence>
<dbReference type="PROSITE" id="PS51194">
    <property type="entry name" value="HELICASE_CTER"/>
    <property type="match status" value="1"/>
</dbReference>
<dbReference type="InterPro" id="IPR000330">
    <property type="entry name" value="SNF2_N"/>
</dbReference>
<dbReference type="InterPro" id="IPR027417">
    <property type="entry name" value="P-loop_NTPase"/>
</dbReference>
<dbReference type="Pfam" id="PF00176">
    <property type="entry name" value="SNF2-rel_dom"/>
    <property type="match status" value="2"/>
</dbReference>